<keyword evidence="3" id="KW-1185">Reference proteome</keyword>
<reference evidence="2" key="1">
    <citation type="submission" date="2022-07" db="EMBL/GenBank/DDBJ databases">
        <title>Phylogenomic reconstructions and comparative analyses of Kickxellomycotina fungi.</title>
        <authorList>
            <person name="Reynolds N.K."/>
            <person name="Stajich J.E."/>
            <person name="Barry K."/>
            <person name="Grigoriev I.V."/>
            <person name="Crous P."/>
            <person name="Smith M.E."/>
        </authorList>
    </citation>
    <scope>NUCLEOTIDE SEQUENCE</scope>
    <source>
        <strain evidence="2">NBRC 32514</strain>
    </source>
</reference>
<gene>
    <name evidence="2" type="ORF">LPJ53_001151</name>
</gene>
<organism evidence="2 3">
    <name type="scientific">Coemansia erecta</name>
    <dbReference type="NCBI Taxonomy" id="147472"/>
    <lineage>
        <taxon>Eukaryota</taxon>
        <taxon>Fungi</taxon>
        <taxon>Fungi incertae sedis</taxon>
        <taxon>Zoopagomycota</taxon>
        <taxon>Kickxellomycotina</taxon>
        <taxon>Kickxellomycetes</taxon>
        <taxon>Kickxellales</taxon>
        <taxon>Kickxellaceae</taxon>
        <taxon>Coemansia</taxon>
    </lineage>
</organism>
<evidence type="ECO:0000313" key="3">
    <source>
        <dbReference type="Proteomes" id="UP001149813"/>
    </source>
</evidence>
<dbReference type="AlphaFoldDB" id="A0A9W8CSH2"/>
<feature type="compositionally biased region" description="Polar residues" evidence="1">
    <location>
        <begin position="1"/>
        <end position="13"/>
    </location>
</feature>
<dbReference type="EMBL" id="JANBOJ010000026">
    <property type="protein sequence ID" value="KAJ1724615.1"/>
    <property type="molecule type" value="Genomic_DNA"/>
</dbReference>
<comment type="caution">
    <text evidence="2">The sequence shown here is derived from an EMBL/GenBank/DDBJ whole genome shotgun (WGS) entry which is preliminary data.</text>
</comment>
<feature type="compositionally biased region" description="Low complexity" evidence="1">
    <location>
        <begin position="21"/>
        <end position="41"/>
    </location>
</feature>
<protein>
    <submittedName>
        <fullName evidence="2">Uncharacterized protein</fullName>
    </submittedName>
</protein>
<dbReference type="Proteomes" id="UP001149813">
    <property type="component" value="Unassembled WGS sequence"/>
</dbReference>
<name>A0A9W8CSH2_9FUNG</name>
<dbReference type="OrthoDB" id="5545426at2759"/>
<sequence>MNSFVSGSRSYQPHISRRRSSVVSNTSVGSFDSAPSSPVDAAAPLPITASAIRYTYVCNDCGFGTDLLSNYMPHISNPCDAPAPVTWNKP</sequence>
<accession>A0A9W8CSH2</accession>
<proteinExistence type="predicted"/>
<evidence type="ECO:0000256" key="1">
    <source>
        <dbReference type="SAM" id="MobiDB-lite"/>
    </source>
</evidence>
<evidence type="ECO:0000313" key="2">
    <source>
        <dbReference type="EMBL" id="KAJ1724615.1"/>
    </source>
</evidence>
<feature type="region of interest" description="Disordered" evidence="1">
    <location>
        <begin position="1"/>
        <end position="41"/>
    </location>
</feature>